<dbReference type="PROSITE" id="PS50262">
    <property type="entry name" value="G_PROTEIN_RECEP_F1_2"/>
    <property type="match status" value="1"/>
</dbReference>
<proteinExistence type="predicted"/>
<feature type="transmembrane region" description="Helical" evidence="5">
    <location>
        <begin position="271"/>
        <end position="289"/>
    </location>
</feature>
<dbReference type="PANTHER" id="PTHR21643:SF2">
    <property type="entry name" value="G-PROTEIN COUPLED RECEPTOR AEX-2"/>
    <property type="match status" value="1"/>
</dbReference>
<evidence type="ECO:0000256" key="1">
    <source>
        <dbReference type="ARBA" id="ARBA00004370"/>
    </source>
</evidence>
<evidence type="ECO:0000259" key="6">
    <source>
        <dbReference type="PROSITE" id="PS50262"/>
    </source>
</evidence>
<accession>A0ABR1ERS7</accession>
<organism evidence="7 8">
    <name type="scientific">Necator americanus</name>
    <name type="common">Human hookworm</name>
    <dbReference type="NCBI Taxonomy" id="51031"/>
    <lineage>
        <taxon>Eukaryota</taxon>
        <taxon>Metazoa</taxon>
        <taxon>Ecdysozoa</taxon>
        <taxon>Nematoda</taxon>
        <taxon>Chromadorea</taxon>
        <taxon>Rhabditida</taxon>
        <taxon>Rhabditina</taxon>
        <taxon>Rhabditomorpha</taxon>
        <taxon>Strongyloidea</taxon>
        <taxon>Ancylostomatidae</taxon>
        <taxon>Bunostominae</taxon>
        <taxon>Necator</taxon>
    </lineage>
</organism>
<protein>
    <recommendedName>
        <fullName evidence="6">G-protein coupled receptors family 1 profile domain-containing protein</fullName>
    </recommendedName>
</protein>
<dbReference type="Gene3D" id="1.20.1070.10">
    <property type="entry name" value="Rhodopsin 7-helix transmembrane proteins"/>
    <property type="match status" value="1"/>
</dbReference>
<feature type="transmembrane region" description="Helical" evidence="5">
    <location>
        <begin position="195"/>
        <end position="215"/>
    </location>
</feature>
<dbReference type="SUPFAM" id="SSF81321">
    <property type="entry name" value="Family A G protein-coupled receptor-like"/>
    <property type="match status" value="1"/>
</dbReference>
<dbReference type="CDD" id="cd00637">
    <property type="entry name" value="7tm_classA_rhodopsin-like"/>
    <property type="match status" value="1"/>
</dbReference>
<keyword evidence="4 5" id="KW-0472">Membrane</keyword>
<feature type="transmembrane region" description="Helical" evidence="5">
    <location>
        <begin position="230"/>
        <end position="250"/>
    </location>
</feature>
<evidence type="ECO:0000256" key="4">
    <source>
        <dbReference type="ARBA" id="ARBA00023136"/>
    </source>
</evidence>
<keyword evidence="3 5" id="KW-1133">Transmembrane helix</keyword>
<dbReference type="InterPro" id="IPR039952">
    <property type="entry name" value="Aex-2"/>
</dbReference>
<dbReference type="Proteomes" id="UP001303046">
    <property type="component" value="Unassembled WGS sequence"/>
</dbReference>
<reference evidence="7 8" key="1">
    <citation type="submission" date="2023-08" db="EMBL/GenBank/DDBJ databases">
        <title>A Necator americanus chromosomal reference genome.</title>
        <authorList>
            <person name="Ilik V."/>
            <person name="Petrzelkova K.J."/>
            <person name="Pardy F."/>
            <person name="Fuh T."/>
            <person name="Niatou-Singa F.S."/>
            <person name="Gouil Q."/>
            <person name="Baker L."/>
            <person name="Ritchie M.E."/>
            <person name="Jex A.R."/>
            <person name="Gazzola D."/>
            <person name="Li H."/>
            <person name="Toshio Fujiwara R."/>
            <person name="Zhan B."/>
            <person name="Aroian R.V."/>
            <person name="Pafco B."/>
            <person name="Schwarz E.M."/>
        </authorList>
    </citation>
    <scope>NUCLEOTIDE SEQUENCE [LARGE SCALE GENOMIC DNA]</scope>
    <source>
        <strain evidence="7 8">Aroian</strain>
        <tissue evidence="7">Whole animal</tissue>
    </source>
</reference>
<keyword evidence="8" id="KW-1185">Reference proteome</keyword>
<evidence type="ECO:0000256" key="3">
    <source>
        <dbReference type="ARBA" id="ARBA00022989"/>
    </source>
</evidence>
<comment type="caution">
    <text evidence="7">The sequence shown here is derived from an EMBL/GenBank/DDBJ whole genome shotgun (WGS) entry which is preliminary data.</text>
</comment>
<evidence type="ECO:0000256" key="2">
    <source>
        <dbReference type="ARBA" id="ARBA00022692"/>
    </source>
</evidence>
<keyword evidence="2 5" id="KW-0812">Transmembrane</keyword>
<dbReference type="PANTHER" id="PTHR21643">
    <property type="entry name" value="G-PROTEIN COUPLED RECEPTORS FAMILY 1 PROFILE DOMAIN-CONTAINING PROTEIN-RELATED"/>
    <property type="match status" value="1"/>
</dbReference>
<gene>
    <name evidence="7" type="primary">Necator_chrX.g25354</name>
    <name evidence="7" type="ORF">RB195_025188</name>
</gene>
<evidence type="ECO:0000313" key="7">
    <source>
        <dbReference type="EMBL" id="KAK6765150.1"/>
    </source>
</evidence>
<comment type="subcellular location">
    <subcellularLocation>
        <location evidence="1">Membrane</location>
    </subcellularLocation>
</comment>
<dbReference type="InterPro" id="IPR017452">
    <property type="entry name" value="GPCR_Rhodpsn_7TM"/>
</dbReference>
<dbReference type="EMBL" id="JAVFWL010000006">
    <property type="protein sequence ID" value="KAK6765150.1"/>
    <property type="molecule type" value="Genomic_DNA"/>
</dbReference>
<sequence>MSLCLTFIDLKKAFDSAETEAVVDALDNQGIPAQYIKRGVRQGDSISPKIFTTTIENAMRKLELDDMGVKHQLSGTNVDRIRRNMWMHRSSAESPKDDVHAQRMGLRCSIHAQWRNMSECTSYVYLDRELNMMNDLTPELGRRRGAFWGAYKSIANVVKKTRNTRLRAHLFNTTVLTALTYASETWAFRKQEENAIIVINMTFADLVMCLCYMLTRPYLSLFPNMACNPYYVTIWTIQLVSCVNLVWLNVDKLIFIQFPLHYYSIINRKKVLILMAATWIVLGYISFTVESFMRIAARILWFSIFS</sequence>
<evidence type="ECO:0000313" key="8">
    <source>
        <dbReference type="Proteomes" id="UP001303046"/>
    </source>
</evidence>
<name>A0ABR1ERS7_NECAM</name>
<feature type="domain" description="G-protein coupled receptors family 1 profile" evidence="6">
    <location>
        <begin position="171"/>
        <end position="306"/>
    </location>
</feature>
<evidence type="ECO:0000256" key="5">
    <source>
        <dbReference type="SAM" id="Phobius"/>
    </source>
</evidence>